<dbReference type="HOGENOM" id="CLU_014123_1_0_1"/>
<dbReference type="Pfam" id="PF23317">
    <property type="entry name" value="YVC1_C"/>
    <property type="match status" value="1"/>
</dbReference>
<organism evidence="4 5">
    <name type="scientific">Serendipita indica (strain DSM 11827)</name>
    <name type="common">Root endophyte fungus</name>
    <name type="synonym">Piriformospora indica</name>
    <dbReference type="NCBI Taxonomy" id="1109443"/>
    <lineage>
        <taxon>Eukaryota</taxon>
        <taxon>Fungi</taxon>
        <taxon>Dikarya</taxon>
        <taxon>Basidiomycota</taxon>
        <taxon>Agaricomycotina</taxon>
        <taxon>Agaricomycetes</taxon>
        <taxon>Sebacinales</taxon>
        <taxon>Serendipitaceae</taxon>
        <taxon>Serendipita</taxon>
    </lineage>
</organism>
<dbReference type="eggNOG" id="ENOG502QTER">
    <property type="taxonomic scope" value="Eukaryota"/>
</dbReference>
<sequence>MADPEAASLISTRSIQPAPATLTKLIKRIRALTFKLLPVQVNLEELAEPTSRVITPKVINAYAKAAGDFGEALPYCLLRARQTFIWDANHSAADYDEHMGRAIACEVLARRIVHNAPQERLKSIMSTRYRHKEWDGDDSSLSSALELAIDQHCTIFLSSNEAQFVIDSLWSGTWVQQNNEDHDIDFRQPLEKVDPHHDFDFFEGMLYTMALAFSFEETHRLYTTLRYFTWRAFGFWTIIGLITNGLLIAAFVLRIMGIASHDQTKSDNWHFRSFQVLACVRVITVLDGFKYIGTMQICVARMMQESTIFFVLLSILLIGFYQGMYALDAADGVTDKGGVVMHSLLQALLQAPDFNATEGAFGLLLYYMWCLVTTIVLLNVLISLFSSAYEDVVGAAESHYLAFVAGKTVSMIRAPDSYVYPAPFNLIEIFFIAPLEPCMPADTYAKLNRAIMRTLFWIPLTCIALFEATLDPRKNEFTKAWFEANEEEADDNPEYQDPDVDSGEPGVITKTKFEDLVREFPNTSQSMEATIINEIQKLRQRLDELTAKMTEPSDRVG</sequence>
<protein>
    <submittedName>
        <fullName evidence="4">Related to YVC1-vacuolar cation channel</fullName>
    </submittedName>
</protein>
<keyword evidence="1" id="KW-1133">Transmembrane helix</keyword>
<dbReference type="Proteomes" id="UP000007148">
    <property type="component" value="Unassembled WGS sequence"/>
</dbReference>
<evidence type="ECO:0000259" key="2">
    <source>
        <dbReference type="Pfam" id="PF23190"/>
    </source>
</evidence>
<dbReference type="EMBL" id="CAFZ01000026">
    <property type="protein sequence ID" value="CCA68110.1"/>
    <property type="molecule type" value="Genomic_DNA"/>
</dbReference>
<evidence type="ECO:0000256" key="1">
    <source>
        <dbReference type="SAM" id="Phobius"/>
    </source>
</evidence>
<dbReference type="InterPro" id="IPR056336">
    <property type="entry name" value="YVC1_C"/>
</dbReference>
<dbReference type="STRING" id="1109443.G4T9Y7"/>
<name>G4T9Y7_SERID</name>
<comment type="caution">
    <text evidence="4">The sequence shown here is derived from an EMBL/GenBank/DDBJ whole genome shotgun (WGS) entry which is preliminary data.</text>
</comment>
<dbReference type="PANTHER" id="PTHR35859:SF4">
    <property type="entry name" value="MEMBRANE CHANNEL PROTEIN, PUTATIVE (AFU_ORTHOLOGUE AFUA_6G11300)-RELATED"/>
    <property type="match status" value="1"/>
</dbReference>
<feature type="domain" description="YVC1 N-terminal linker helical" evidence="2">
    <location>
        <begin position="23"/>
        <end position="186"/>
    </location>
</feature>
<dbReference type="InterPro" id="IPR052971">
    <property type="entry name" value="TRP_calcium_channel"/>
</dbReference>
<dbReference type="InterPro" id="IPR056337">
    <property type="entry name" value="LHD_YVC1"/>
</dbReference>
<dbReference type="InParanoid" id="G4T9Y7"/>
<evidence type="ECO:0000313" key="4">
    <source>
        <dbReference type="EMBL" id="CCA68110.1"/>
    </source>
</evidence>
<dbReference type="Pfam" id="PF23190">
    <property type="entry name" value="LHD_TRPY1"/>
    <property type="match status" value="1"/>
</dbReference>
<feature type="transmembrane region" description="Helical" evidence="1">
    <location>
        <begin position="364"/>
        <end position="385"/>
    </location>
</feature>
<evidence type="ECO:0000313" key="5">
    <source>
        <dbReference type="Proteomes" id="UP000007148"/>
    </source>
</evidence>
<dbReference type="PANTHER" id="PTHR35859">
    <property type="entry name" value="NONSELECTIVE CATION CHANNEL PROTEIN"/>
    <property type="match status" value="1"/>
</dbReference>
<dbReference type="OMA" id="LEALPYC"/>
<dbReference type="AlphaFoldDB" id="G4T9Y7"/>
<keyword evidence="1" id="KW-0812">Transmembrane</keyword>
<evidence type="ECO:0000259" key="3">
    <source>
        <dbReference type="Pfam" id="PF23317"/>
    </source>
</evidence>
<keyword evidence="5" id="KW-1185">Reference proteome</keyword>
<keyword evidence="1" id="KW-0472">Membrane</keyword>
<dbReference type="OrthoDB" id="301415at2759"/>
<accession>G4T9Y7</accession>
<gene>
    <name evidence="4" type="ORF">PIIN_01978</name>
</gene>
<feature type="domain" description="Calcium channel YVC1-like C-terminal transmembrane" evidence="3">
    <location>
        <begin position="232"/>
        <end position="469"/>
    </location>
</feature>
<proteinExistence type="predicted"/>
<feature type="transmembrane region" description="Helical" evidence="1">
    <location>
        <begin position="233"/>
        <end position="257"/>
    </location>
</feature>
<reference evidence="4 5" key="1">
    <citation type="journal article" date="2011" name="PLoS Pathog.">
        <title>Endophytic Life Strategies Decoded by Genome and Transcriptome Analyses of the Mutualistic Root Symbiont Piriformospora indica.</title>
        <authorList>
            <person name="Zuccaro A."/>
            <person name="Lahrmann U."/>
            <person name="Guldener U."/>
            <person name="Langen G."/>
            <person name="Pfiffi S."/>
            <person name="Biedenkopf D."/>
            <person name="Wong P."/>
            <person name="Samans B."/>
            <person name="Grimm C."/>
            <person name="Basiewicz M."/>
            <person name="Murat C."/>
            <person name="Martin F."/>
            <person name="Kogel K.H."/>
        </authorList>
    </citation>
    <scope>NUCLEOTIDE SEQUENCE [LARGE SCALE GENOMIC DNA]</scope>
    <source>
        <strain evidence="4 5">DSM 11827</strain>
    </source>
</reference>
<feature type="transmembrane region" description="Helical" evidence="1">
    <location>
        <begin position="307"/>
        <end position="327"/>
    </location>
</feature>